<evidence type="ECO:0000256" key="2">
    <source>
        <dbReference type="ARBA" id="ARBA00022679"/>
    </source>
</evidence>
<evidence type="ECO:0000313" key="4">
    <source>
        <dbReference type="EMBL" id="QHS92232.1"/>
    </source>
</evidence>
<name>A0A6C0BJP0_9ZZZZ</name>
<accession>A0A6C0BJP0</accession>
<dbReference type="PANTHER" id="PTHR46098">
    <property type="entry name" value="TRNA (CYTOSINE(38)-C(5))-METHYLTRANSFERASE"/>
    <property type="match status" value="1"/>
</dbReference>
<dbReference type="EMBL" id="MN739177">
    <property type="protein sequence ID" value="QHS92232.1"/>
    <property type="molecule type" value="Genomic_DNA"/>
</dbReference>
<dbReference type="GO" id="GO:0008168">
    <property type="term" value="F:methyltransferase activity"/>
    <property type="evidence" value="ECO:0007669"/>
    <property type="project" value="UniProtKB-KW"/>
</dbReference>
<dbReference type="InterPro" id="IPR001525">
    <property type="entry name" value="C5_MeTfrase"/>
</dbReference>
<dbReference type="PROSITE" id="PS51679">
    <property type="entry name" value="SAM_MT_C5"/>
    <property type="match status" value="1"/>
</dbReference>
<dbReference type="GO" id="GO:0032259">
    <property type="term" value="P:methylation"/>
    <property type="evidence" value="ECO:0007669"/>
    <property type="project" value="UniProtKB-KW"/>
</dbReference>
<evidence type="ECO:0008006" key="5">
    <source>
        <dbReference type="Google" id="ProtNLM"/>
    </source>
</evidence>
<dbReference type="SUPFAM" id="SSF53335">
    <property type="entry name" value="S-adenosyl-L-methionine-dependent methyltransferases"/>
    <property type="match status" value="1"/>
</dbReference>
<keyword evidence="3" id="KW-0949">S-adenosyl-L-methionine</keyword>
<keyword evidence="2" id="KW-0808">Transferase</keyword>
<reference evidence="4" key="1">
    <citation type="journal article" date="2020" name="Nature">
        <title>Giant virus diversity and host interactions through global metagenomics.</title>
        <authorList>
            <person name="Schulz F."/>
            <person name="Roux S."/>
            <person name="Paez-Espino D."/>
            <person name="Jungbluth S."/>
            <person name="Walsh D.A."/>
            <person name="Denef V.J."/>
            <person name="McMahon K.D."/>
            <person name="Konstantinidis K.T."/>
            <person name="Eloe-Fadrosh E.A."/>
            <person name="Kyrpides N.C."/>
            <person name="Woyke T."/>
        </authorList>
    </citation>
    <scope>NUCLEOTIDE SEQUENCE</scope>
    <source>
        <strain evidence="4">GVMAG-M-3300014204-73</strain>
    </source>
</reference>
<dbReference type="InterPro" id="IPR029063">
    <property type="entry name" value="SAM-dependent_MTases_sf"/>
</dbReference>
<evidence type="ECO:0000256" key="3">
    <source>
        <dbReference type="ARBA" id="ARBA00022691"/>
    </source>
</evidence>
<proteinExistence type="predicted"/>
<dbReference type="Pfam" id="PF00145">
    <property type="entry name" value="DNA_methylase"/>
    <property type="match status" value="1"/>
</dbReference>
<dbReference type="AlphaFoldDB" id="A0A6C0BJP0"/>
<sequence length="340" mass="39233">MNYLTYVNHLTKSYNPRNKLIVGTDCSGTEAPIQALEMLGVKYDHAFSSDNDPDVIENIRHNFHPRMIYRDILKRNHSRLPKLDLYVCGFPCQTFSTLGKQMGFEDETKGTIFFECWETIKCTKPTVFILENVKGLLTHDQGRTFKTIINCLDRLKKYNIYYQLMNTKDYGIPQNRERIYIIGIDKKHDKGFRYPLPIPLEIGVSNILDPKLPPPELREYLYNSLTPHKIEIINDLIDLGKITNPRQPWIVNLNVSSAKRTTPMLDVSPTLLAGNGTGCIFYLVNQQRLLTPNEYMKLQGFHPKFKSVVSRQQTYKQAGNAMSVNVLCFLLVNIFKSVNF</sequence>
<protein>
    <recommendedName>
        <fullName evidence="5">DNA (cytosine-5-)-methyltransferase</fullName>
    </recommendedName>
</protein>
<dbReference type="InterPro" id="IPR050750">
    <property type="entry name" value="C5-MTase"/>
</dbReference>
<dbReference type="PRINTS" id="PR00105">
    <property type="entry name" value="C5METTRFRASE"/>
</dbReference>
<keyword evidence="1" id="KW-0489">Methyltransferase</keyword>
<dbReference type="Gene3D" id="3.90.120.10">
    <property type="entry name" value="DNA Methylase, subunit A, domain 2"/>
    <property type="match status" value="1"/>
</dbReference>
<dbReference type="PANTHER" id="PTHR46098:SF1">
    <property type="entry name" value="TRNA (CYTOSINE(38)-C(5))-METHYLTRANSFERASE"/>
    <property type="match status" value="1"/>
</dbReference>
<evidence type="ECO:0000256" key="1">
    <source>
        <dbReference type="ARBA" id="ARBA00022603"/>
    </source>
</evidence>
<dbReference type="NCBIfam" id="TIGR00675">
    <property type="entry name" value="dcm"/>
    <property type="match status" value="1"/>
</dbReference>
<dbReference type="Gene3D" id="3.40.50.150">
    <property type="entry name" value="Vaccinia Virus protein VP39"/>
    <property type="match status" value="1"/>
</dbReference>
<organism evidence="4">
    <name type="scientific">viral metagenome</name>
    <dbReference type="NCBI Taxonomy" id="1070528"/>
    <lineage>
        <taxon>unclassified sequences</taxon>
        <taxon>metagenomes</taxon>
        <taxon>organismal metagenomes</taxon>
    </lineage>
</organism>